<protein>
    <recommendedName>
        <fullName evidence="3">F-box domain-containing protein</fullName>
    </recommendedName>
</protein>
<comment type="caution">
    <text evidence="1">The sequence shown here is derived from an EMBL/GenBank/DDBJ whole genome shotgun (WGS) entry which is preliminary data.</text>
</comment>
<dbReference type="AlphaFoldDB" id="A0AAN7ZZH8"/>
<dbReference type="Proteomes" id="UP001310594">
    <property type="component" value="Unassembled WGS sequence"/>
</dbReference>
<proteinExistence type="predicted"/>
<accession>A0AAN7ZZH8</accession>
<organism evidence="1 2">
    <name type="scientific">Elasticomyces elasticus</name>
    <dbReference type="NCBI Taxonomy" id="574655"/>
    <lineage>
        <taxon>Eukaryota</taxon>
        <taxon>Fungi</taxon>
        <taxon>Dikarya</taxon>
        <taxon>Ascomycota</taxon>
        <taxon>Pezizomycotina</taxon>
        <taxon>Dothideomycetes</taxon>
        <taxon>Dothideomycetidae</taxon>
        <taxon>Mycosphaerellales</taxon>
        <taxon>Teratosphaeriaceae</taxon>
        <taxon>Elasticomyces</taxon>
    </lineage>
</organism>
<dbReference type="PANTHER" id="PTHR42085:SF2">
    <property type="entry name" value="F-BOX DOMAIN-CONTAINING PROTEIN"/>
    <property type="match status" value="1"/>
</dbReference>
<sequence>MADDAGPSFLTLPVELREMIYDLVFAGVVVNLNSTKRLIRICQPLLRTSKQIRDEALPRYHKSVTFKTTQWKDLVRFLLPMPTRLRLALSSVEYVVYTITETQARREEAYWYPVLSKGLRLRGIALRDGVLKVQADIPTRTTFQAQHTLQLYKMSEPPSRLLALPAELREKIYEYAFSDTVMVMGGKLTFGIGADETKRLQQSLYPSLLATSKQVHKEARSCFYKCSVFRISLDTIALLDWLFWVPSKDRQSITSIVVFHEGVSDGSSFHKEWSEETVQFMQAAVQDIEPQARNNVCKARLMKGWRTSIYIGAEKCQL</sequence>
<evidence type="ECO:0000313" key="1">
    <source>
        <dbReference type="EMBL" id="KAK5696585.1"/>
    </source>
</evidence>
<name>A0AAN7ZZH8_9PEZI</name>
<dbReference type="EMBL" id="JAVRQU010000012">
    <property type="protein sequence ID" value="KAK5696585.1"/>
    <property type="molecule type" value="Genomic_DNA"/>
</dbReference>
<reference evidence="1" key="1">
    <citation type="submission" date="2023-08" db="EMBL/GenBank/DDBJ databases">
        <title>Black Yeasts Isolated from many extreme environments.</title>
        <authorList>
            <person name="Coleine C."/>
            <person name="Stajich J.E."/>
            <person name="Selbmann L."/>
        </authorList>
    </citation>
    <scope>NUCLEOTIDE SEQUENCE</scope>
    <source>
        <strain evidence="1">CCFEE 5810</strain>
    </source>
</reference>
<gene>
    <name evidence="1" type="ORF">LTR97_007888</name>
</gene>
<dbReference type="PANTHER" id="PTHR42085">
    <property type="entry name" value="F-BOX DOMAIN-CONTAINING PROTEIN"/>
    <property type="match status" value="1"/>
</dbReference>
<dbReference type="InterPro" id="IPR038883">
    <property type="entry name" value="AN11006-like"/>
</dbReference>
<evidence type="ECO:0000313" key="2">
    <source>
        <dbReference type="Proteomes" id="UP001310594"/>
    </source>
</evidence>
<evidence type="ECO:0008006" key="3">
    <source>
        <dbReference type="Google" id="ProtNLM"/>
    </source>
</evidence>